<evidence type="ECO:0000256" key="1">
    <source>
        <dbReference type="PROSITE-ProRule" id="PRU00042"/>
    </source>
</evidence>
<keyword evidence="1" id="KW-0862">Zinc</keyword>
<feature type="domain" description="C2H2-type" evidence="2">
    <location>
        <begin position="18"/>
        <end position="45"/>
    </location>
</feature>
<feature type="domain" description="C2H2-type" evidence="2">
    <location>
        <begin position="157"/>
        <end position="186"/>
    </location>
</feature>
<evidence type="ECO:0000313" key="4">
    <source>
        <dbReference type="RefSeq" id="XP_065655466.1"/>
    </source>
</evidence>
<feature type="domain" description="C2H2-type" evidence="2">
    <location>
        <begin position="217"/>
        <end position="246"/>
    </location>
</feature>
<dbReference type="PANTHER" id="PTHR46179">
    <property type="entry name" value="ZINC FINGER PROTEIN"/>
    <property type="match status" value="1"/>
</dbReference>
<feature type="domain" description="C2H2-type" evidence="2">
    <location>
        <begin position="129"/>
        <end position="156"/>
    </location>
</feature>
<dbReference type="GeneID" id="101238814"/>
<dbReference type="InterPro" id="IPR051061">
    <property type="entry name" value="Zinc_finger_trans_reg"/>
</dbReference>
<organism evidence="3 4">
    <name type="scientific">Hydra vulgaris</name>
    <name type="common">Hydra</name>
    <name type="synonym">Hydra attenuata</name>
    <dbReference type="NCBI Taxonomy" id="6087"/>
    <lineage>
        <taxon>Eukaryota</taxon>
        <taxon>Metazoa</taxon>
        <taxon>Cnidaria</taxon>
        <taxon>Hydrozoa</taxon>
        <taxon>Hydroidolina</taxon>
        <taxon>Anthoathecata</taxon>
        <taxon>Aplanulata</taxon>
        <taxon>Hydridae</taxon>
        <taxon>Hydra</taxon>
    </lineage>
</organism>
<evidence type="ECO:0000259" key="2">
    <source>
        <dbReference type="PROSITE" id="PS50157"/>
    </source>
</evidence>
<dbReference type="PANTHER" id="PTHR46179:SF26">
    <property type="entry name" value="ZINC FINGER PROTEIN 423 HOMOLOG"/>
    <property type="match status" value="1"/>
</dbReference>
<dbReference type="RefSeq" id="XP_065655466.1">
    <property type="nucleotide sequence ID" value="XM_065799394.1"/>
</dbReference>
<feature type="domain" description="C2H2-type" evidence="2">
    <location>
        <begin position="247"/>
        <end position="276"/>
    </location>
</feature>
<feature type="domain" description="C2H2-type" evidence="2">
    <location>
        <begin position="187"/>
        <end position="216"/>
    </location>
</feature>
<dbReference type="InterPro" id="IPR013087">
    <property type="entry name" value="Znf_C2H2_type"/>
</dbReference>
<name>A0ABM4C1P6_HYDVU</name>
<accession>A0ABM4C1P6</accession>
<dbReference type="Proteomes" id="UP001652625">
    <property type="component" value="Chromosome 06"/>
</dbReference>
<evidence type="ECO:0000313" key="3">
    <source>
        <dbReference type="Proteomes" id="UP001652625"/>
    </source>
</evidence>
<dbReference type="InterPro" id="IPR036236">
    <property type="entry name" value="Znf_C2H2_sf"/>
</dbReference>
<protein>
    <submittedName>
        <fullName evidence="4">Zinc finger protein 93</fullName>
    </submittedName>
</protein>
<sequence>MLTNSSVNNLQSNVKKPYQCLDCDWSFSTAYKLSRHVKSHTGVKPFICDVCNKGFSNSYNLTVHQKIHLRYICSEASCLKTFKSNVSLLEHTQKEHSANSFKCLKKRCKGVFNTKEELVLHLANHVSEIICTECGKIFQKPYLLKQHFLTHTGDSKFKCGYNGCNKAFANKTRLKRHELIHLDKREFVCDFEGCDMKFNYFQYLKAHKRTHEYSKHFKCSELNCHKSFSCAWTLKVHMLKHTGQRPYQCQFQNCSKSYLTLSNLKVHQKTHNMTKNKKSSDCSSTLNKFKTFLSKDFTGTLPSRNVLINEEFSSAAFGEFICNEYTESSATYSTSNEESQMDIFSGSREQNIVADENGHCNSINCHDYILKESEKQSLLLDDHESVIFGIWEQKDDYIDVGNLVEMPMELSSGSIFNENLNVSLCVPDHVYSHRNIVGSTVNLEDIRP</sequence>
<dbReference type="Pfam" id="PF00096">
    <property type="entry name" value="zf-C2H2"/>
    <property type="match status" value="4"/>
</dbReference>
<gene>
    <name evidence="4" type="primary">LOC101238814</name>
</gene>
<dbReference type="PROSITE" id="PS00028">
    <property type="entry name" value="ZINC_FINGER_C2H2_1"/>
    <property type="match status" value="9"/>
</dbReference>
<keyword evidence="1" id="KW-0863">Zinc-finger</keyword>
<proteinExistence type="predicted"/>
<dbReference type="SMART" id="SM00355">
    <property type="entry name" value="ZnF_C2H2"/>
    <property type="match status" value="9"/>
</dbReference>
<dbReference type="Gene3D" id="3.30.160.60">
    <property type="entry name" value="Classic Zinc Finger"/>
    <property type="match status" value="7"/>
</dbReference>
<keyword evidence="3" id="KW-1185">Reference proteome</keyword>
<reference evidence="4" key="1">
    <citation type="submission" date="2025-08" db="UniProtKB">
        <authorList>
            <consortium name="RefSeq"/>
        </authorList>
    </citation>
    <scope>IDENTIFICATION</scope>
</reference>
<feature type="domain" description="C2H2-type" evidence="2">
    <location>
        <begin position="101"/>
        <end position="130"/>
    </location>
</feature>
<dbReference type="PROSITE" id="PS50157">
    <property type="entry name" value="ZINC_FINGER_C2H2_2"/>
    <property type="match status" value="9"/>
</dbReference>
<keyword evidence="1" id="KW-0479">Metal-binding</keyword>
<dbReference type="SUPFAM" id="SSF57667">
    <property type="entry name" value="beta-beta-alpha zinc fingers"/>
    <property type="match status" value="5"/>
</dbReference>
<feature type="domain" description="C2H2-type" evidence="2">
    <location>
        <begin position="46"/>
        <end position="68"/>
    </location>
</feature>
<feature type="domain" description="C2H2-type" evidence="2">
    <location>
        <begin position="71"/>
        <end position="101"/>
    </location>
</feature>